<comment type="caution">
    <text evidence="1">The sequence shown here is derived from an EMBL/GenBank/DDBJ whole genome shotgun (WGS) entry which is preliminary data.</text>
</comment>
<evidence type="ECO:0000313" key="1">
    <source>
        <dbReference type="EMBL" id="THG55398.1"/>
    </source>
</evidence>
<keyword evidence="1" id="KW-0808">Transferase</keyword>
<protein>
    <submittedName>
        <fullName evidence="1">2-succinyl-5-enolpyruvyl-6-hydroxy-3-cyclohexene-1-carboxylic-acid synthase</fullName>
        <ecNumber evidence="1">2.2.1.9</ecNumber>
    </submittedName>
</protein>
<proteinExistence type="predicted"/>
<gene>
    <name evidence="1" type="primary">menD</name>
    <name evidence="1" type="ORF">E5990_00095</name>
</gene>
<name>A0AC61S960_9BACT</name>
<sequence length="571" mass="63630">MLTSAKPQCDILVEMLKLHGVHEAVISPGSRCTPLIIALTQCSEIATTVIVDERSAAFIAVGKASISERPVVLVCTSGTAVLNYAPAVAEAYYRHMPLIIVSADRPLEWIDQDDSQTLQQFEALNNYVKRSYDLADNCNTKMRQWYANRIINDAIIMCKSPQPGPVHINMQFDNPLNTSAESTAYKWNQRSITTCTPEQRLSDSDADKLMYEISQADSVLIIGGFHNPDNELLKSLEKIADVFPNISVMCETVANMPSHKFIHDIDATVSAVPKDRLKELYPEIVITFGGALVSRMIKQFIRESNRSRHWHVSISDTTVDCFLHLERHIRMSANGFFKQVANISKRDIINTATPAYGEIWKDISLRSRDMHCEFLKKSQWTTLKAAHCIFSMIPNGWALQLSNGTAVRYAQLFPSMQVSRSDCNRGVSGIDGCTSTAIGASSVLKTTTLLVSGDMSAMYDMGAFAAPCITPQFKMVVLCNNGGEIFRFIESTRSLPQLDKCFAVSDRKYPVEKIAETFGFKIFLASSHEELKQEFLNMCAENNQPAILCVYTDGDTSADALRNYLSLKLDC</sequence>
<dbReference type="Proteomes" id="UP000305401">
    <property type="component" value="Unassembled WGS sequence"/>
</dbReference>
<organism evidence="1 2">
    <name type="scientific">Muribaculum caecicola</name>
    <dbReference type="NCBI Taxonomy" id="3038144"/>
    <lineage>
        <taxon>Bacteria</taxon>
        <taxon>Pseudomonadati</taxon>
        <taxon>Bacteroidota</taxon>
        <taxon>Bacteroidia</taxon>
        <taxon>Bacteroidales</taxon>
        <taxon>Muribaculaceae</taxon>
        <taxon>Muribaculum</taxon>
    </lineage>
</organism>
<keyword evidence="2" id="KW-1185">Reference proteome</keyword>
<reference evidence="1" key="1">
    <citation type="submission" date="2019-04" db="EMBL/GenBank/DDBJ databases">
        <title>Microbes associate with the intestines of laboratory mice.</title>
        <authorList>
            <person name="Navarre W."/>
            <person name="Wong E."/>
            <person name="Huang K.C."/>
            <person name="Tropini C."/>
            <person name="Ng K."/>
            <person name="Yu B."/>
        </authorList>
    </citation>
    <scope>NUCLEOTIDE SEQUENCE</scope>
    <source>
        <strain evidence="1">NM86_A22</strain>
    </source>
</reference>
<dbReference type="EC" id="2.2.1.9" evidence="1"/>
<dbReference type="EMBL" id="SSTG01000001">
    <property type="protein sequence ID" value="THG55398.1"/>
    <property type="molecule type" value="Genomic_DNA"/>
</dbReference>
<evidence type="ECO:0000313" key="2">
    <source>
        <dbReference type="Proteomes" id="UP000305401"/>
    </source>
</evidence>
<accession>A0AC61S960</accession>